<protein>
    <submittedName>
        <fullName evidence="11">DUF421 domain-containing protein</fullName>
    </submittedName>
</protein>
<dbReference type="InterPro" id="IPR007353">
    <property type="entry name" value="DUF421"/>
</dbReference>
<keyword evidence="6 7" id="KW-0472">Membrane</keyword>
<evidence type="ECO:0000259" key="9">
    <source>
        <dbReference type="Pfam" id="PF20730"/>
    </source>
</evidence>
<evidence type="ECO:0000256" key="4">
    <source>
        <dbReference type="ARBA" id="ARBA00022692"/>
    </source>
</evidence>
<sequence>MRDIFYNDWTTVLSTAGKGLLIYVALIVMLQISGKRSLSKFNIFDFVITVALGSVFASTLTSKDVKLAQSVTAIIILLGGQYIISKLAFKSDRFERLIKSEPALLYSGGAFNRKTMASERVTEREVLQAVRKSGSAGLDAVEAVILETDGTMSVIGASDARSHLIYDPVERA</sequence>
<comment type="similarity">
    <text evidence="2">Belongs to the UPF0702 family.</text>
</comment>
<evidence type="ECO:0000256" key="5">
    <source>
        <dbReference type="ARBA" id="ARBA00022989"/>
    </source>
</evidence>
<dbReference type="KEGG" id="cluj:IAU68_06110"/>
<evidence type="ECO:0000256" key="3">
    <source>
        <dbReference type="ARBA" id="ARBA00022475"/>
    </source>
</evidence>
<dbReference type="InterPro" id="IPR048454">
    <property type="entry name" value="YetF_N"/>
</dbReference>
<dbReference type="PANTHER" id="PTHR34582:SF6">
    <property type="entry name" value="UPF0702 TRANSMEMBRANE PROTEIN YCAP"/>
    <property type="match status" value="1"/>
</dbReference>
<dbReference type="Proteomes" id="UP000642876">
    <property type="component" value="Unassembled WGS sequence"/>
</dbReference>
<dbReference type="InterPro" id="IPR023090">
    <property type="entry name" value="UPF0702_alpha/beta_dom_sf"/>
</dbReference>
<evidence type="ECO:0000313" key="10">
    <source>
        <dbReference type="EMBL" id="MBC3178787.1"/>
    </source>
</evidence>
<comment type="subcellular location">
    <subcellularLocation>
        <location evidence="1">Cell membrane</location>
        <topology evidence="1">Multi-pass membrane protein</topology>
    </subcellularLocation>
</comment>
<dbReference type="EMBL" id="CP061032">
    <property type="protein sequence ID" value="QNP89299.1"/>
    <property type="molecule type" value="Genomic_DNA"/>
</dbReference>
<keyword evidence="5 7" id="KW-1133">Transmembrane helix</keyword>
<feature type="domain" description="YetF-like N-terminal transmembrane" evidence="9">
    <location>
        <begin position="22"/>
        <end position="78"/>
    </location>
</feature>
<evidence type="ECO:0000256" key="6">
    <source>
        <dbReference type="ARBA" id="ARBA00023136"/>
    </source>
</evidence>
<accession>A0A7H0JW83</accession>
<dbReference type="Proteomes" id="UP000516235">
    <property type="component" value="Chromosome"/>
</dbReference>
<keyword evidence="13" id="KW-1185">Reference proteome</keyword>
<keyword evidence="3" id="KW-1003">Cell membrane</keyword>
<keyword evidence="4 7" id="KW-0812">Transmembrane</keyword>
<dbReference type="Pfam" id="PF04239">
    <property type="entry name" value="DUF421"/>
    <property type="match status" value="1"/>
</dbReference>
<proteinExistence type="inferred from homology"/>
<feature type="transmembrane region" description="Helical" evidence="7">
    <location>
        <begin position="12"/>
        <end position="30"/>
    </location>
</feature>
<evidence type="ECO:0000259" key="8">
    <source>
        <dbReference type="Pfam" id="PF04239"/>
    </source>
</evidence>
<dbReference type="RefSeq" id="WP_171194006.1">
    <property type="nucleotide sequence ID" value="NZ_CP061032.1"/>
</dbReference>
<dbReference type="PANTHER" id="PTHR34582">
    <property type="entry name" value="UPF0702 TRANSMEMBRANE PROTEIN YCAP"/>
    <property type="match status" value="1"/>
</dbReference>
<evidence type="ECO:0000256" key="2">
    <source>
        <dbReference type="ARBA" id="ARBA00006448"/>
    </source>
</evidence>
<evidence type="ECO:0000313" key="12">
    <source>
        <dbReference type="Proteomes" id="UP000516235"/>
    </source>
</evidence>
<dbReference type="Gene3D" id="3.30.240.20">
    <property type="entry name" value="bsu07140 like domains"/>
    <property type="match status" value="1"/>
</dbReference>
<dbReference type="Pfam" id="PF20730">
    <property type="entry name" value="YetF_N"/>
    <property type="match status" value="1"/>
</dbReference>
<dbReference type="AlphaFoldDB" id="A0A7H0JW83"/>
<reference evidence="12 13" key="1">
    <citation type="submission" date="2020-08" db="EMBL/GenBank/DDBJ databases">
        <title>novel species in genus Corynebacterium.</title>
        <authorList>
            <person name="Zhang G."/>
        </authorList>
    </citation>
    <scope>NUCLEOTIDE SEQUENCE [LARGE SCALE GENOMIC DNA]</scope>
    <source>
        <strain evidence="11">Zg-917</strain>
        <strain evidence="12 13">zg-917</strain>
    </source>
</reference>
<evidence type="ECO:0000313" key="11">
    <source>
        <dbReference type="EMBL" id="QNP89299.1"/>
    </source>
</evidence>
<gene>
    <name evidence="10" type="ORF">H7348_05605</name>
    <name evidence="11" type="ORF">IAU68_06110</name>
</gene>
<name>A0A7H0JW83_9CORY</name>
<evidence type="ECO:0000256" key="1">
    <source>
        <dbReference type="ARBA" id="ARBA00004651"/>
    </source>
</evidence>
<evidence type="ECO:0000313" key="13">
    <source>
        <dbReference type="Proteomes" id="UP000642876"/>
    </source>
</evidence>
<feature type="domain" description="YetF C-terminal" evidence="8">
    <location>
        <begin position="90"/>
        <end position="160"/>
    </location>
</feature>
<dbReference type="GO" id="GO:0005886">
    <property type="term" value="C:plasma membrane"/>
    <property type="evidence" value="ECO:0007669"/>
    <property type="project" value="UniProtKB-SubCell"/>
</dbReference>
<dbReference type="EMBL" id="JACMYE010000004">
    <property type="protein sequence ID" value="MBC3178787.1"/>
    <property type="molecule type" value="Genomic_DNA"/>
</dbReference>
<feature type="transmembrane region" description="Helical" evidence="7">
    <location>
        <begin position="67"/>
        <end position="89"/>
    </location>
</feature>
<organism evidence="11 12">
    <name type="scientific">Corynebacterium lujinxingii</name>
    <dbReference type="NCBI Taxonomy" id="2763010"/>
    <lineage>
        <taxon>Bacteria</taxon>
        <taxon>Bacillati</taxon>
        <taxon>Actinomycetota</taxon>
        <taxon>Actinomycetes</taxon>
        <taxon>Mycobacteriales</taxon>
        <taxon>Corynebacteriaceae</taxon>
        <taxon>Corynebacterium</taxon>
    </lineage>
</organism>
<evidence type="ECO:0000256" key="7">
    <source>
        <dbReference type="SAM" id="Phobius"/>
    </source>
</evidence>